<sequence>MPEEIVSDELASGRLRRRNAGMAWHGTARHRTPMPVYAITETRLLPAKTQRFIEFLQERLER</sequence>
<name>A0A7W8LEC2_9BURK</name>
<dbReference type="Proteomes" id="UP000592820">
    <property type="component" value="Unassembled WGS sequence"/>
</dbReference>
<organism evidence="1 2">
    <name type="scientific">Paraburkholderia youngii</name>
    <dbReference type="NCBI Taxonomy" id="2782701"/>
    <lineage>
        <taxon>Bacteria</taxon>
        <taxon>Pseudomonadati</taxon>
        <taxon>Pseudomonadota</taxon>
        <taxon>Betaproteobacteria</taxon>
        <taxon>Burkholderiales</taxon>
        <taxon>Burkholderiaceae</taxon>
        <taxon>Paraburkholderia</taxon>
    </lineage>
</organism>
<dbReference type="GO" id="GO:0003677">
    <property type="term" value="F:DNA binding"/>
    <property type="evidence" value="ECO:0007669"/>
    <property type="project" value="UniProtKB-KW"/>
</dbReference>
<accession>A0A7W8LEC2</accession>
<dbReference type="AlphaFoldDB" id="A0A7W8LEC2"/>
<reference evidence="1 2" key="1">
    <citation type="submission" date="2020-08" db="EMBL/GenBank/DDBJ databases">
        <title>Genomic Encyclopedia of Type Strains, Phase IV (KMG-V): Genome sequencing to study the core and pangenomes of soil and plant-associated prokaryotes.</title>
        <authorList>
            <person name="Whitman W."/>
        </authorList>
    </citation>
    <scope>NUCLEOTIDE SEQUENCE [LARGE SCALE GENOMIC DNA]</scope>
    <source>
        <strain evidence="1 2">JPY162</strain>
    </source>
</reference>
<evidence type="ECO:0000313" key="2">
    <source>
        <dbReference type="Proteomes" id="UP000592820"/>
    </source>
</evidence>
<gene>
    <name evidence="1" type="ORF">HDG41_007508</name>
</gene>
<dbReference type="EMBL" id="JACHDE010000033">
    <property type="protein sequence ID" value="MBB5405412.1"/>
    <property type="molecule type" value="Genomic_DNA"/>
</dbReference>
<comment type="caution">
    <text evidence="1">The sequence shown here is derived from an EMBL/GenBank/DDBJ whole genome shotgun (WGS) entry which is preliminary data.</text>
</comment>
<proteinExistence type="predicted"/>
<keyword evidence="1" id="KW-0238">DNA-binding</keyword>
<evidence type="ECO:0000313" key="1">
    <source>
        <dbReference type="EMBL" id="MBB5405412.1"/>
    </source>
</evidence>
<protein>
    <submittedName>
        <fullName evidence="1">DNA-binding transcriptional LysR family regulator</fullName>
    </submittedName>
</protein>